<name>A0A7H8TI56_STRCX</name>
<dbReference type="GO" id="GO:0016020">
    <property type="term" value="C:membrane"/>
    <property type="evidence" value="ECO:0007669"/>
    <property type="project" value="GOC"/>
</dbReference>
<dbReference type="RefSeq" id="WP_107906658.1">
    <property type="nucleotide sequence ID" value="NZ_CBDRGH010000002.1"/>
</dbReference>
<dbReference type="InterPro" id="IPR036691">
    <property type="entry name" value="Endo/exonu/phosph_ase_sf"/>
</dbReference>
<dbReference type="GO" id="GO:0004527">
    <property type="term" value="F:exonuclease activity"/>
    <property type="evidence" value="ECO:0007669"/>
    <property type="project" value="UniProtKB-KW"/>
</dbReference>
<dbReference type="Pfam" id="PF03372">
    <property type="entry name" value="Exo_endo_phos"/>
    <property type="match status" value="1"/>
</dbReference>
<dbReference type="GO" id="GO:0004519">
    <property type="term" value="F:endonuclease activity"/>
    <property type="evidence" value="ECO:0007669"/>
    <property type="project" value="UniProtKB-KW"/>
</dbReference>
<keyword evidence="3" id="KW-1185">Reference proteome</keyword>
<proteinExistence type="predicted"/>
<dbReference type="GO" id="GO:0006506">
    <property type="term" value="P:GPI anchor biosynthetic process"/>
    <property type="evidence" value="ECO:0007669"/>
    <property type="project" value="TreeGrafter"/>
</dbReference>
<organism evidence="2 3">
    <name type="scientific">Streptomyces chartreusis</name>
    <dbReference type="NCBI Taxonomy" id="1969"/>
    <lineage>
        <taxon>Bacteria</taxon>
        <taxon>Bacillati</taxon>
        <taxon>Actinomycetota</taxon>
        <taxon>Actinomycetes</taxon>
        <taxon>Kitasatosporales</taxon>
        <taxon>Streptomycetaceae</taxon>
        <taxon>Streptomyces</taxon>
    </lineage>
</organism>
<dbReference type="InterPro" id="IPR005135">
    <property type="entry name" value="Endo/exonuclease/phosphatase"/>
</dbReference>
<accession>A0A7H8TI56</accession>
<sequence length="368" mass="40923">MTIRIATFNAENLFRRPKALGIPDVERRRRILADFAELVSLLDLARYERDEKLRIAELVRKHRAYATDAKNPPTIFVNQPRGGAKLFQTSGQPDSAEFEVRVLANGRGNWTGWAELVREDLGGDAVKNTGRVVAEVNADILLMVEVEDRLTLQRFNEQILDGALKMKPYPYSMLIDGNDIRGIDIGVLSRHPITSIRPHLFERHDNRPLFSRDCPEFEIDLGGEKPLWLLGNHLKSKSSDDPALRLAQARRVAEIYQAALKRSPQVVVAGDLNDSPDSEPAEALLATGLQDAMSHPAYRGLPGTFGDCDSPRRKIDYLLMSPQVFSGVQHVALETRGIHAEGIKSFDTVKSSADAASDHAALYADLDL</sequence>
<dbReference type="Proteomes" id="UP000509418">
    <property type="component" value="Chromosome"/>
</dbReference>
<dbReference type="Gene3D" id="3.60.10.10">
    <property type="entry name" value="Endonuclease/exonuclease/phosphatase"/>
    <property type="match status" value="1"/>
</dbReference>
<dbReference type="EMBL" id="CP056041">
    <property type="protein sequence ID" value="QKZ21700.1"/>
    <property type="molecule type" value="Genomic_DNA"/>
</dbReference>
<reference evidence="2 3" key="1">
    <citation type="submission" date="2020-06" db="EMBL/GenBank/DDBJ databases">
        <title>Genome mining for natural products.</title>
        <authorList>
            <person name="Zhang B."/>
            <person name="Shi J."/>
            <person name="Ge H."/>
        </authorList>
    </citation>
    <scope>NUCLEOTIDE SEQUENCE [LARGE SCALE GENOMIC DNA]</scope>
    <source>
        <strain evidence="2 3">NA02069</strain>
    </source>
</reference>
<dbReference type="InterPro" id="IPR051916">
    <property type="entry name" value="GPI-anchor_lipid_remodeler"/>
</dbReference>
<keyword evidence="2" id="KW-0540">Nuclease</keyword>
<keyword evidence="2" id="KW-0378">Hydrolase</keyword>
<dbReference type="PANTHER" id="PTHR14859">
    <property type="entry name" value="CALCOFLUOR WHITE HYPERSENSITIVE PROTEIN PRECURSOR"/>
    <property type="match status" value="1"/>
</dbReference>
<dbReference type="PANTHER" id="PTHR14859:SF15">
    <property type="entry name" value="ENDONUCLEASE_EXONUCLEASE_PHOSPHATASE DOMAIN-CONTAINING PROTEIN"/>
    <property type="match status" value="1"/>
</dbReference>
<dbReference type="SUPFAM" id="SSF56219">
    <property type="entry name" value="DNase I-like"/>
    <property type="match status" value="1"/>
</dbReference>
<protein>
    <submittedName>
        <fullName evidence="2">Endonuclease/exonuclease/phosphatase family protein</fullName>
    </submittedName>
</protein>
<keyword evidence="2" id="KW-0269">Exonuclease</keyword>
<evidence type="ECO:0000313" key="2">
    <source>
        <dbReference type="EMBL" id="QKZ21700.1"/>
    </source>
</evidence>
<dbReference type="AlphaFoldDB" id="A0A7H8TI56"/>
<feature type="domain" description="Endonuclease/exonuclease/phosphatase" evidence="1">
    <location>
        <begin position="129"/>
        <end position="359"/>
    </location>
</feature>
<evidence type="ECO:0000259" key="1">
    <source>
        <dbReference type="Pfam" id="PF03372"/>
    </source>
</evidence>
<gene>
    <name evidence="2" type="ORF">HUT05_32790</name>
</gene>
<evidence type="ECO:0000313" key="3">
    <source>
        <dbReference type="Proteomes" id="UP000509418"/>
    </source>
</evidence>
<keyword evidence="2" id="KW-0255">Endonuclease</keyword>